<dbReference type="Proteomes" id="UP000023541">
    <property type="component" value="Unassembled WGS sequence"/>
</dbReference>
<dbReference type="InterPro" id="IPR014710">
    <property type="entry name" value="RmlC-like_jellyroll"/>
</dbReference>
<dbReference type="STRING" id="1317122.ATO12_00390"/>
<sequence>MEITVITADTFKINTWSGGTTTQFFMYPPTANYKELNFDFRLSMATVAVEKSVFTSLPGVSRILLVLDGEITLQHENQHTKQLSKLDSDVFEGGWKTSSIGKCTDFNLMTTGNTVGTLDARNVTQNENISYAIQNKRDWVFVYTYSGEVSVNINDKTYTISQSDMLMVHQPIATTIRINAIKDSTLVFSEITTNY</sequence>
<dbReference type="AlphaFoldDB" id="A0A023C048"/>
<dbReference type="SUPFAM" id="SSF51182">
    <property type="entry name" value="RmlC-like cupins"/>
    <property type="match status" value="1"/>
</dbReference>
<keyword evidence="2" id="KW-1185">Reference proteome</keyword>
<name>A0A023C048_9FLAO</name>
<dbReference type="eggNOG" id="COG3758">
    <property type="taxonomic scope" value="Bacteria"/>
</dbReference>
<dbReference type="RefSeq" id="WP_034237608.1">
    <property type="nucleotide sequence ID" value="NZ_AQRA01000001.1"/>
</dbReference>
<evidence type="ECO:0008006" key="3">
    <source>
        <dbReference type="Google" id="ProtNLM"/>
    </source>
</evidence>
<evidence type="ECO:0000313" key="2">
    <source>
        <dbReference type="Proteomes" id="UP000023541"/>
    </source>
</evidence>
<dbReference type="Gene3D" id="2.60.120.10">
    <property type="entry name" value="Jelly Rolls"/>
    <property type="match status" value="1"/>
</dbReference>
<organism evidence="1 2">
    <name type="scientific">Aquimarina atlantica</name>
    <dbReference type="NCBI Taxonomy" id="1317122"/>
    <lineage>
        <taxon>Bacteria</taxon>
        <taxon>Pseudomonadati</taxon>
        <taxon>Bacteroidota</taxon>
        <taxon>Flavobacteriia</taxon>
        <taxon>Flavobacteriales</taxon>
        <taxon>Flavobacteriaceae</taxon>
        <taxon>Aquimarina</taxon>
    </lineage>
</organism>
<dbReference type="InterPro" id="IPR010282">
    <property type="entry name" value="Uncharacterised_HutD/Ves"/>
</dbReference>
<comment type="caution">
    <text evidence="1">The sequence shown here is derived from an EMBL/GenBank/DDBJ whole genome shotgun (WGS) entry which is preliminary data.</text>
</comment>
<dbReference type="InterPro" id="IPR011051">
    <property type="entry name" value="RmlC_Cupin_sf"/>
</dbReference>
<dbReference type="PANTHER" id="PTHR37943:SF1">
    <property type="entry name" value="PROTEIN VES"/>
    <property type="match status" value="1"/>
</dbReference>
<proteinExistence type="predicted"/>
<gene>
    <name evidence="1" type="ORF">ATO12_00390</name>
</gene>
<accession>A0A023C048</accession>
<dbReference type="EMBL" id="AQRA01000001">
    <property type="protein sequence ID" value="EZH75268.1"/>
    <property type="molecule type" value="Genomic_DNA"/>
</dbReference>
<evidence type="ECO:0000313" key="1">
    <source>
        <dbReference type="EMBL" id="EZH75268.1"/>
    </source>
</evidence>
<dbReference type="OrthoDB" id="9786443at2"/>
<dbReference type="PANTHER" id="PTHR37943">
    <property type="entry name" value="PROTEIN VES"/>
    <property type="match status" value="1"/>
</dbReference>
<protein>
    <recommendedName>
        <fullName evidence="3">HutD-family protein</fullName>
    </recommendedName>
</protein>
<reference evidence="1 2" key="1">
    <citation type="submission" date="2014-04" db="EMBL/GenBank/DDBJ databases">
        <title>Aquimarina sp. 22II-S11-z7 Genome Sequencing.</title>
        <authorList>
            <person name="Lai Q."/>
        </authorList>
    </citation>
    <scope>NUCLEOTIDE SEQUENCE [LARGE SCALE GENOMIC DNA]</scope>
    <source>
        <strain evidence="1 2">22II-S11-z7</strain>
    </source>
</reference>
<dbReference type="Pfam" id="PF05962">
    <property type="entry name" value="HutD"/>
    <property type="match status" value="1"/>
</dbReference>